<evidence type="ECO:0000313" key="7">
    <source>
        <dbReference type="Proteomes" id="UP001310594"/>
    </source>
</evidence>
<evidence type="ECO:0000259" key="5">
    <source>
        <dbReference type="PROSITE" id="PS51935"/>
    </source>
</evidence>
<dbReference type="InterPro" id="IPR051794">
    <property type="entry name" value="PG_Endopeptidase_C40"/>
</dbReference>
<gene>
    <name evidence="6" type="ORF">LTR97_011650</name>
</gene>
<dbReference type="GO" id="GO:0008234">
    <property type="term" value="F:cysteine-type peptidase activity"/>
    <property type="evidence" value="ECO:0007669"/>
    <property type="project" value="UniProtKB-KW"/>
</dbReference>
<evidence type="ECO:0000313" key="6">
    <source>
        <dbReference type="EMBL" id="KAK5691653.1"/>
    </source>
</evidence>
<protein>
    <recommendedName>
        <fullName evidence="5">NlpC/P60 domain-containing protein</fullName>
    </recommendedName>
</protein>
<proteinExistence type="inferred from homology"/>
<comment type="caution">
    <text evidence="6">The sequence shown here is derived from an EMBL/GenBank/DDBJ whole genome shotgun (WGS) entry which is preliminary data.</text>
</comment>
<reference evidence="6" key="1">
    <citation type="submission" date="2023-08" db="EMBL/GenBank/DDBJ databases">
        <title>Black Yeasts Isolated from many extreme environments.</title>
        <authorList>
            <person name="Coleine C."/>
            <person name="Stajich J.E."/>
            <person name="Selbmann L."/>
        </authorList>
    </citation>
    <scope>NUCLEOTIDE SEQUENCE</scope>
    <source>
        <strain evidence="6">CCFEE 5810</strain>
    </source>
</reference>
<keyword evidence="2" id="KW-0645">Protease</keyword>
<dbReference type="EMBL" id="JAVRQU010000021">
    <property type="protein sequence ID" value="KAK5691653.1"/>
    <property type="molecule type" value="Genomic_DNA"/>
</dbReference>
<evidence type="ECO:0000256" key="4">
    <source>
        <dbReference type="ARBA" id="ARBA00022807"/>
    </source>
</evidence>
<dbReference type="PROSITE" id="PS51935">
    <property type="entry name" value="NLPC_P60"/>
    <property type="match status" value="1"/>
</dbReference>
<evidence type="ECO:0000256" key="1">
    <source>
        <dbReference type="ARBA" id="ARBA00007074"/>
    </source>
</evidence>
<comment type="similarity">
    <text evidence="1">Belongs to the peptidase C40 family.</text>
</comment>
<keyword evidence="3" id="KW-0378">Hydrolase</keyword>
<dbReference type="PANTHER" id="PTHR47359:SF3">
    <property type="entry name" value="NLP_P60 DOMAIN-CONTAINING PROTEIN-RELATED"/>
    <property type="match status" value="1"/>
</dbReference>
<sequence>MKAAAPLEERKADKGDEIVKLARQQIGKPYVWGGGNCKGATKEGQSKAGFDCSGLNEYVVCQVPDKKYDLPNHAQTQYNDYKKWGGKHIAIKDAQPGDMFYYSHNSSRSLLTIRVQQMAETMPDDCKHDVTHTNIKASKNTVINAPAPGRNIAEKDSSWYLDNNELRICPYAIRFWD</sequence>
<organism evidence="6 7">
    <name type="scientific">Elasticomyces elasticus</name>
    <dbReference type="NCBI Taxonomy" id="574655"/>
    <lineage>
        <taxon>Eukaryota</taxon>
        <taxon>Fungi</taxon>
        <taxon>Dikarya</taxon>
        <taxon>Ascomycota</taxon>
        <taxon>Pezizomycotina</taxon>
        <taxon>Dothideomycetes</taxon>
        <taxon>Dothideomycetidae</taxon>
        <taxon>Mycosphaerellales</taxon>
        <taxon>Teratosphaeriaceae</taxon>
        <taxon>Elasticomyces</taxon>
    </lineage>
</organism>
<dbReference type="SUPFAM" id="SSF54001">
    <property type="entry name" value="Cysteine proteinases"/>
    <property type="match status" value="1"/>
</dbReference>
<dbReference type="InterPro" id="IPR000064">
    <property type="entry name" value="NLP_P60_dom"/>
</dbReference>
<name>A0AAN7ZYP4_9PEZI</name>
<evidence type="ECO:0000256" key="2">
    <source>
        <dbReference type="ARBA" id="ARBA00022670"/>
    </source>
</evidence>
<dbReference type="Gene3D" id="3.90.1720.10">
    <property type="entry name" value="endopeptidase domain like (from Nostoc punctiforme)"/>
    <property type="match status" value="1"/>
</dbReference>
<dbReference type="PANTHER" id="PTHR47359">
    <property type="entry name" value="PEPTIDOGLYCAN DL-ENDOPEPTIDASE CWLO"/>
    <property type="match status" value="1"/>
</dbReference>
<dbReference type="GO" id="GO:0006508">
    <property type="term" value="P:proteolysis"/>
    <property type="evidence" value="ECO:0007669"/>
    <property type="project" value="UniProtKB-KW"/>
</dbReference>
<dbReference type="Proteomes" id="UP001310594">
    <property type="component" value="Unassembled WGS sequence"/>
</dbReference>
<accession>A0AAN7ZYP4</accession>
<dbReference type="AlphaFoldDB" id="A0AAN7ZYP4"/>
<dbReference type="InterPro" id="IPR038765">
    <property type="entry name" value="Papain-like_cys_pep_sf"/>
</dbReference>
<dbReference type="Pfam" id="PF00877">
    <property type="entry name" value="NLPC_P60"/>
    <property type="match status" value="1"/>
</dbReference>
<feature type="domain" description="NlpC/P60" evidence="5">
    <location>
        <begin position="12"/>
        <end position="177"/>
    </location>
</feature>
<keyword evidence="4" id="KW-0788">Thiol protease</keyword>
<evidence type="ECO:0000256" key="3">
    <source>
        <dbReference type="ARBA" id="ARBA00022801"/>
    </source>
</evidence>